<reference evidence="7" key="2">
    <citation type="journal article" date="2015" name="J. Proteomics">
        <title>Sexual differences in the sialomes of the zebra tick, Rhipicephalus pulchellus.</title>
        <authorList>
            <person name="Tan A.W."/>
            <person name="Francischetti I.M."/>
            <person name="Slovak M."/>
            <person name="Kini R.M."/>
            <person name="Ribeiro J.M."/>
        </authorList>
    </citation>
    <scope>NUCLEOTIDE SEQUENCE</scope>
    <source>
        <tissue evidence="7">Salivary gland</tissue>
    </source>
</reference>
<keyword evidence="2" id="KW-0722">Serine protease inhibitor</keyword>
<protein>
    <submittedName>
        <fullName evidence="7">Putative trilaris</fullName>
    </submittedName>
</protein>
<dbReference type="EMBL" id="GACK01011216">
    <property type="protein sequence ID" value="JAA53818.1"/>
    <property type="molecule type" value="mRNA"/>
</dbReference>
<feature type="domain" description="BPTI/Kunitz inhibitor" evidence="6">
    <location>
        <begin position="237"/>
        <end position="289"/>
    </location>
</feature>
<dbReference type="GO" id="GO:0004867">
    <property type="term" value="F:serine-type endopeptidase inhibitor activity"/>
    <property type="evidence" value="ECO:0007669"/>
    <property type="project" value="UniProtKB-KW"/>
</dbReference>
<evidence type="ECO:0000256" key="3">
    <source>
        <dbReference type="ARBA" id="ARBA00023157"/>
    </source>
</evidence>
<dbReference type="AlphaFoldDB" id="L7LSF9"/>
<feature type="chain" id="PRO_5003980170" evidence="5">
    <location>
        <begin position="19"/>
        <end position="338"/>
    </location>
</feature>
<evidence type="ECO:0000256" key="4">
    <source>
        <dbReference type="SAM" id="MobiDB-lite"/>
    </source>
</evidence>
<feature type="signal peptide" evidence="5">
    <location>
        <begin position="1"/>
        <end position="18"/>
    </location>
</feature>
<dbReference type="PANTHER" id="PTHR10083:SF374">
    <property type="entry name" value="BPTI_KUNITZ INHIBITOR DOMAIN-CONTAINING PROTEIN"/>
    <property type="match status" value="1"/>
</dbReference>
<feature type="domain" description="BPTI/Kunitz inhibitor" evidence="6">
    <location>
        <begin position="79"/>
        <end position="131"/>
    </location>
</feature>
<dbReference type="Gene3D" id="4.10.410.10">
    <property type="entry name" value="Pancreatic trypsin inhibitor Kunitz domain"/>
    <property type="match status" value="2"/>
</dbReference>
<dbReference type="GO" id="GO:0005615">
    <property type="term" value="C:extracellular space"/>
    <property type="evidence" value="ECO:0007669"/>
    <property type="project" value="TreeGrafter"/>
</dbReference>
<dbReference type="InterPro" id="IPR002223">
    <property type="entry name" value="Kunitz_BPTI"/>
</dbReference>
<feature type="domain" description="BPTI/Kunitz inhibitor" evidence="6">
    <location>
        <begin position="26"/>
        <end position="76"/>
    </location>
</feature>
<evidence type="ECO:0000256" key="5">
    <source>
        <dbReference type="SAM" id="SignalP"/>
    </source>
</evidence>
<reference evidence="7" key="1">
    <citation type="submission" date="2012-11" db="EMBL/GenBank/DDBJ databases">
        <authorList>
            <person name="Lucero-Rivera Y.E."/>
            <person name="Tovar-Ramirez D."/>
        </authorList>
    </citation>
    <scope>NUCLEOTIDE SEQUENCE</scope>
    <source>
        <tissue evidence="7">Salivary gland</tissue>
    </source>
</reference>
<evidence type="ECO:0000256" key="1">
    <source>
        <dbReference type="ARBA" id="ARBA00022690"/>
    </source>
</evidence>
<dbReference type="PANTHER" id="PTHR10083">
    <property type="entry name" value="KUNITZ-TYPE PROTEASE INHIBITOR-RELATED"/>
    <property type="match status" value="1"/>
</dbReference>
<evidence type="ECO:0000259" key="6">
    <source>
        <dbReference type="SMART" id="SM00131"/>
    </source>
</evidence>
<dbReference type="SUPFAM" id="SSF57362">
    <property type="entry name" value="BPTI-like"/>
    <property type="match status" value="2"/>
</dbReference>
<evidence type="ECO:0000313" key="7">
    <source>
        <dbReference type="EMBL" id="JAA53818.1"/>
    </source>
</evidence>
<dbReference type="InterPro" id="IPR036880">
    <property type="entry name" value="Kunitz_BPTI_sf"/>
</dbReference>
<proteinExistence type="evidence at transcript level"/>
<organism evidence="7">
    <name type="scientific">Rhipicephalus pulchellus</name>
    <name type="common">Yellow backed tick</name>
    <name type="synonym">Dermacentor pulchellus</name>
    <dbReference type="NCBI Taxonomy" id="72859"/>
    <lineage>
        <taxon>Eukaryota</taxon>
        <taxon>Metazoa</taxon>
        <taxon>Ecdysozoa</taxon>
        <taxon>Arthropoda</taxon>
        <taxon>Chelicerata</taxon>
        <taxon>Arachnida</taxon>
        <taxon>Acari</taxon>
        <taxon>Parasitiformes</taxon>
        <taxon>Ixodida</taxon>
        <taxon>Ixodoidea</taxon>
        <taxon>Ixodidae</taxon>
        <taxon>Rhipicephalinae</taxon>
        <taxon>Rhipicephalus</taxon>
        <taxon>Rhipicephalus</taxon>
    </lineage>
</organism>
<dbReference type="InterPro" id="IPR050098">
    <property type="entry name" value="TFPI/VKTCI-like"/>
</dbReference>
<name>L7LSF9_RHIPC</name>
<keyword evidence="1" id="KW-0646">Protease inhibitor</keyword>
<feature type="region of interest" description="Disordered" evidence="4">
    <location>
        <begin position="310"/>
        <end position="338"/>
    </location>
</feature>
<dbReference type="SMART" id="SM00131">
    <property type="entry name" value="KU"/>
    <property type="match status" value="3"/>
</dbReference>
<keyword evidence="3" id="KW-1015">Disulfide bond</keyword>
<sequence length="338" mass="38227">MNISASLRILFFVVLCESSIPEAYDERCSITVDSAIPLSKCSRQRWFFNRHIKVCTPSCNETSPFSSKIECQATCRSGDVCHFPVASSMCDLQAVPVYIYSPKDASCFLTYDCTYLLNKFPTLQECYRTCKRLPQDNGSTKVHNAAQGPRLPSYYEILTLHRTPASSWTPTLQITIPPKPPNKHNKCRMNVVPTTLNNCLFKRWYFDEYRRACLPTCSRHAPFINKLACDGMCRTGEVCNFPMASFPCLQEVHPVFIYNPNDQSCFKSLSCSYFGNKFPTLDECRQTCKKCAKESLGCSTANNFERNDHTRRVGSSHATPTPALHPSLPNNAGLMQHN</sequence>
<keyword evidence="5" id="KW-0732">Signal</keyword>
<evidence type="ECO:0000256" key="2">
    <source>
        <dbReference type="ARBA" id="ARBA00022900"/>
    </source>
</evidence>
<accession>L7LSF9</accession>